<dbReference type="GeneID" id="83219157"/>
<proteinExistence type="predicted"/>
<dbReference type="Proteomes" id="UP001234581">
    <property type="component" value="Unassembled WGS sequence"/>
</dbReference>
<keyword evidence="2" id="KW-1185">Reference proteome</keyword>
<gene>
    <name evidence="1" type="ORF">O0I10_011758</name>
</gene>
<reference evidence="1 2" key="1">
    <citation type="submission" date="2023-03" db="EMBL/GenBank/DDBJ databases">
        <title>Genome sequence of Lichtheimia ornata CBS 291.66.</title>
        <authorList>
            <person name="Mohabir J.T."/>
            <person name="Shea T.P."/>
            <person name="Kurbessoian T."/>
            <person name="Berby B."/>
            <person name="Fontaine J."/>
            <person name="Livny J."/>
            <person name="Gnirke A."/>
            <person name="Stajich J.E."/>
            <person name="Cuomo C.A."/>
        </authorList>
    </citation>
    <scope>NUCLEOTIDE SEQUENCE [LARGE SCALE GENOMIC DNA]</scope>
    <source>
        <strain evidence="1">CBS 291.66</strain>
    </source>
</reference>
<dbReference type="RefSeq" id="XP_058337526.1">
    <property type="nucleotide sequence ID" value="XM_058491721.1"/>
</dbReference>
<accession>A0AAD7XWG6</accession>
<dbReference type="AlphaFoldDB" id="A0AAD7XWG6"/>
<evidence type="ECO:0000313" key="1">
    <source>
        <dbReference type="EMBL" id="KAJ8652612.1"/>
    </source>
</evidence>
<name>A0AAD7XWG6_9FUNG</name>
<dbReference type="EMBL" id="JARTCD010000099">
    <property type="protein sequence ID" value="KAJ8652612.1"/>
    <property type="molecule type" value="Genomic_DNA"/>
</dbReference>
<organism evidence="1 2">
    <name type="scientific">Lichtheimia ornata</name>
    <dbReference type="NCBI Taxonomy" id="688661"/>
    <lineage>
        <taxon>Eukaryota</taxon>
        <taxon>Fungi</taxon>
        <taxon>Fungi incertae sedis</taxon>
        <taxon>Mucoromycota</taxon>
        <taxon>Mucoromycotina</taxon>
        <taxon>Mucoromycetes</taxon>
        <taxon>Mucorales</taxon>
        <taxon>Lichtheimiaceae</taxon>
        <taxon>Lichtheimia</taxon>
    </lineage>
</organism>
<evidence type="ECO:0000313" key="2">
    <source>
        <dbReference type="Proteomes" id="UP001234581"/>
    </source>
</evidence>
<sequence length="74" mass="8367">MEDLFLVNLCQPIPLIATHHECDSIVTESTLRIRECLTSLTSLLVERSLALLKCAKFDTAFTRHECHSGTSIRH</sequence>
<comment type="caution">
    <text evidence="1">The sequence shown here is derived from an EMBL/GenBank/DDBJ whole genome shotgun (WGS) entry which is preliminary data.</text>
</comment>
<protein>
    <submittedName>
        <fullName evidence="1">Uncharacterized protein</fullName>
    </submittedName>
</protein>